<feature type="domain" description="VOC" evidence="1">
    <location>
        <begin position="12"/>
        <end position="136"/>
    </location>
</feature>
<dbReference type="EMBL" id="JEMU01000002">
    <property type="protein sequence ID" value="KAJ04412.1"/>
    <property type="molecule type" value="Genomic_DNA"/>
</dbReference>
<dbReference type="Pfam" id="PF00903">
    <property type="entry name" value="Glyoxalase"/>
    <property type="match status" value="1"/>
</dbReference>
<dbReference type="Gene3D" id="3.10.180.10">
    <property type="entry name" value="2,3-Dihydroxybiphenyl 1,2-Dioxygenase, domain 1"/>
    <property type="match status" value="1"/>
</dbReference>
<dbReference type="AlphaFoldDB" id="A0A061SU02"/>
<dbReference type="InterPro" id="IPR050383">
    <property type="entry name" value="GlyoxalaseI/FosfomycinResist"/>
</dbReference>
<dbReference type="STRING" id="83219.PM02_02905"/>
<dbReference type="PANTHER" id="PTHR21366:SF14">
    <property type="entry name" value="GLYOXALASE DOMAIN-CONTAINING PROTEIN 5"/>
    <property type="match status" value="1"/>
</dbReference>
<dbReference type="PROSITE" id="PS51819">
    <property type="entry name" value="VOC"/>
    <property type="match status" value="1"/>
</dbReference>
<dbReference type="InterPro" id="IPR004360">
    <property type="entry name" value="Glyas_Fos-R_dOase_dom"/>
</dbReference>
<protein>
    <submittedName>
        <fullName evidence="2">Virulence protein</fullName>
    </submittedName>
</protein>
<dbReference type="RefSeq" id="WP_037905001.1">
    <property type="nucleotide sequence ID" value="NZ_JEMU01000002.1"/>
</dbReference>
<dbReference type="InterPro" id="IPR037523">
    <property type="entry name" value="VOC_core"/>
</dbReference>
<gene>
    <name evidence="2" type="ORF">PM02_02905</name>
</gene>
<dbReference type="CDD" id="cd07253">
    <property type="entry name" value="GLOD5"/>
    <property type="match status" value="1"/>
</dbReference>
<dbReference type="InterPro" id="IPR029068">
    <property type="entry name" value="Glyas_Bleomycin-R_OHBP_Dase"/>
</dbReference>
<dbReference type="Proteomes" id="UP000027337">
    <property type="component" value="Unassembled WGS sequence"/>
</dbReference>
<keyword evidence="3" id="KW-1185">Reference proteome</keyword>
<evidence type="ECO:0000313" key="3">
    <source>
        <dbReference type="Proteomes" id="UP000027337"/>
    </source>
</evidence>
<evidence type="ECO:0000259" key="1">
    <source>
        <dbReference type="PROSITE" id="PS51819"/>
    </source>
</evidence>
<proteinExistence type="predicted"/>
<comment type="caution">
    <text evidence="2">The sequence shown here is derived from an EMBL/GenBank/DDBJ whole genome shotgun (WGS) entry which is preliminary data.</text>
</comment>
<accession>A0A061SU02</accession>
<sequence length="138" mass="15161">MSQSEPTFTLDRLDHLVLTVASISATVAFYQDVLGMRSEKFKTASGEIRQALKFGASKINLHQQGQEFEPKAQHPTPGSADLCFLTQTPILDWQNHLAARDVTIEDGPVPRTGATGPLVSIYIRDPDQNLIEISVSQV</sequence>
<evidence type="ECO:0000313" key="2">
    <source>
        <dbReference type="EMBL" id="KAJ04412.1"/>
    </source>
</evidence>
<dbReference type="eggNOG" id="COG0346">
    <property type="taxonomic scope" value="Bacteria"/>
</dbReference>
<dbReference type="SUPFAM" id="SSF54593">
    <property type="entry name" value="Glyoxalase/Bleomycin resistance protein/Dihydroxybiphenyl dioxygenase"/>
    <property type="match status" value="1"/>
</dbReference>
<reference evidence="2 3" key="1">
    <citation type="journal article" date="2014" name="Genome Announc.">
        <title>Draft Genome Sequences of Two Isolates of the Roseobacter Group, Sulfitobacter sp. Strains 3SOLIMAR09 and 1FIGIMAR09, from Harbors of Mallorca Island (Mediterranean Sea).</title>
        <authorList>
            <person name="Mas-Llado M."/>
            <person name="Pina-Villalonga J.M."/>
            <person name="Brunet-Galmes I."/>
            <person name="Nogales B."/>
            <person name="Bosch R."/>
        </authorList>
    </citation>
    <scope>NUCLEOTIDE SEQUENCE [LARGE SCALE GENOMIC DNA]</scope>
    <source>
        <strain evidence="2 3">1FIGIMAR09</strain>
    </source>
</reference>
<dbReference type="PANTHER" id="PTHR21366">
    <property type="entry name" value="GLYOXALASE FAMILY PROTEIN"/>
    <property type="match status" value="1"/>
</dbReference>
<organism evidence="2 3">
    <name type="scientific">Sulfitobacter mediterraneus</name>
    <dbReference type="NCBI Taxonomy" id="83219"/>
    <lineage>
        <taxon>Bacteria</taxon>
        <taxon>Pseudomonadati</taxon>
        <taxon>Pseudomonadota</taxon>
        <taxon>Alphaproteobacteria</taxon>
        <taxon>Rhodobacterales</taxon>
        <taxon>Roseobacteraceae</taxon>
        <taxon>Sulfitobacter</taxon>
    </lineage>
</organism>
<name>A0A061SU02_9RHOB</name>